<dbReference type="GO" id="GO:0003677">
    <property type="term" value="F:DNA binding"/>
    <property type="evidence" value="ECO:0007669"/>
    <property type="project" value="UniProtKB-KW"/>
</dbReference>
<evidence type="ECO:0000256" key="6">
    <source>
        <dbReference type="ARBA" id="ARBA00022723"/>
    </source>
</evidence>
<reference evidence="16 17" key="1">
    <citation type="journal article" date="2012" name="J. Bacteriol.">
        <title>Genome Sequence of n-Alkane-Degrading Hydrocarboniphaga effusa Strain AP103T (ATCC BAA-332T).</title>
        <authorList>
            <person name="Chang H.K."/>
            <person name="Zylstra G.J."/>
            <person name="Chae J.C."/>
        </authorList>
    </citation>
    <scope>NUCLEOTIDE SEQUENCE [LARGE SCALE GENOMIC DNA]</scope>
    <source>
        <strain evidence="16 17">AP103</strain>
    </source>
</reference>
<name>I8TDQ2_9GAMM</name>
<dbReference type="SMART" id="SM00493">
    <property type="entry name" value="TOPRIM"/>
    <property type="match status" value="1"/>
</dbReference>
<evidence type="ECO:0000259" key="15">
    <source>
        <dbReference type="PROSITE" id="PS50880"/>
    </source>
</evidence>
<evidence type="ECO:0000256" key="2">
    <source>
        <dbReference type="ARBA" id="ARBA00022515"/>
    </source>
</evidence>
<comment type="similarity">
    <text evidence="12 13">Belongs to the DnaG primase family.</text>
</comment>
<evidence type="ECO:0000256" key="5">
    <source>
        <dbReference type="ARBA" id="ARBA00022705"/>
    </source>
</evidence>
<evidence type="ECO:0000256" key="8">
    <source>
        <dbReference type="ARBA" id="ARBA00022833"/>
    </source>
</evidence>
<accession>I8TDQ2</accession>
<proteinExistence type="inferred from homology"/>
<dbReference type="InterPro" id="IPR016136">
    <property type="entry name" value="DNA_helicase_N/primase_C"/>
</dbReference>
<dbReference type="GO" id="GO:0005737">
    <property type="term" value="C:cytoplasm"/>
    <property type="evidence" value="ECO:0007669"/>
    <property type="project" value="TreeGrafter"/>
</dbReference>
<dbReference type="GO" id="GO:1990077">
    <property type="term" value="C:primosome complex"/>
    <property type="evidence" value="ECO:0007669"/>
    <property type="project" value="UniProtKB-KW"/>
</dbReference>
<comment type="function">
    <text evidence="12 13">RNA polymerase that catalyzes the synthesis of short RNA molecules used as primers for DNA polymerase during DNA replication.</text>
</comment>
<gene>
    <name evidence="12" type="primary">dnaG</name>
    <name evidence="16" type="ORF">WQQ_19700</name>
</gene>
<dbReference type="PIRSF" id="PIRSF002811">
    <property type="entry name" value="DnaG"/>
    <property type="match status" value="1"/>
</dbReference>
<evidence type="ECO:0000256" key="4">
    <source>
        <dbReference type="ARBA" id="ARBA00022695"/>
    </source>
</evidence>
<keyword evidence="17" id="KW-1185">Reference proteome</keyword>
<keyword evidence="11 12" id="KW-0804">Transcription</keyword>
<comment type="caution">
    <text evidence="12">Lacks conserved residue(s) required for the propagation of feature annotation.</text>
</comment>
<evidence type="ECO:0000256" key="3">
    <source>
        <dbReference type="ARBA" id="ARBA00022679"/>
    </source>
</evidence>
<dbReference type="Pfam" id="PF08275">
    <property type="entry name" value="DNAG_N"/>
    <property type="match status" value="1"/>
</dbReference>
<evidence type="ECO:0000313" key="17">
    <source>
        <dbReference type="Proteomes" id="UP000003704"/>
    </source>
</evidence>
<evidence type="ECO:0000256" key="1">
    <source>
        <dbReference type="ARBA" id="ARBA00022478"/>
    </source>
</evidence>
<dbReference type="PANTHER" id="PTHR30313:SF2">
    <property type="entry name" value="DNA PRIMASE"/>
    <property type="match status" value="1"/>
</dbReference>
<organism evidence="16 17">
    <name type="scientific">Hydrocarboniphaga effusa AP103</name>
    <dbReference type="NCBI Taxonomy" id="1172194"/>
    <lineage>
        <taxon>Bacteria</taxon>
        <taxon>Pseudomonadati</taxon>
        <taxon>Pseudomonadota</taxon>
        <taxon>Gammaproteobacteria</taxon>
        <taxon>Nevskiales</taxon>
        <taxon>Nevskiaceae</taxon>
        <taxon>Hydrocarboniphaga</taxon>
    </lineage>
</organism>
<dbReference type="InterPro" id="IPR006295">
    <property type="entry name" value="DNA_primase_DnaG"/>
</dbReference>
<comment type="cofactor">
    <cofactor evidence="13">
        <name>Zn(2+)</name>
        <dbReference type="ChEBI" id="CHEBI:29105"/>
    </cofactor>
    <text evidence="13">Binds 1 zinc ion per monomer.</text>
</comment>
<dbReference type="EMBL" id="AKGD01000001">
    <property type="protein sequence ID" value="EIT71833.1"/>
    <property type="molecule type" value="Genomic_DNA"/>
</dbReference>
<keyword evidence="3 12" id="KW-0808">Transferase</keyword>
<dbReference type="HAMAP" id="MF_00974">
    <property type="entry name" value="DNA_primase_DnaG"/>
    <property type="match status" value="1"/>
</dbReference>
<dbReference type="Proteomes" id="UP000003704">
    <property type="component" value="Unassembled WGS sequence"/>
</dbReference>
<dbReference type="Pfam" id="PF08278">
    <property type="entry name" value="DnaG_DnaB_bind"/>
    <property type="match status" value="1"/>
</dbReference>
<dbReference type="RefSeq" id="WP_007184919.1">
    <property type="nucleotide sequence ID" value="NZ_AKGD01000001.1"/>
</dbReference>
<keyword evidence="4 12" id="KW-0548">Nucleotidyltransferase</keyword>
<dbReference type="SUPFAM" id="SSF56731">
    <property type="entry name" value="DNA primase core"/>
    <property type="match status" value="1"/>
</dbReference>
<dbReference type="FunFam" id="3.40.1360.10:FF:000002">
    <property type="entry name" value="DNA primase"/>
    <property type="match status" value="1"/>
</dbReference>
<dbReference type="OrthoDB" id="9803773at2"/>
<dbReference type="GO" id="GO:0006269">
    <property type="term" value="P:DNA replication, synthesis of primer"/>
    <property type="evidence" value="ECO:0007669"/>
    <property type="project" value="UniProtKB-UniRule"/>
</dbReference>
<sequence>MSGRIPQNFIHDLLARTDIVEVISSRLELKRAGREYKALSPFSNEKSPSFFVSPTKQFFHCFSSGKHGNAVGFLMEYDRLTFVEAVEELAKRAGLEVPREDGGAFERLVLDGPLDAMAAAERFFREQLRKYQPAVDYLKQRGVSGDTAKVFGIGYAPESWDALTRFFTDPKHAIEAGLLIQKDGGGCYDRFRNRVMFPIRDTRGRVIAFGGRTLGGDPAKYLNSPETPLFHKGRNLFGLYEAKQSTKAELPQLLVVEGYMDVVMLAQHGIREVVATLGTATTRDHLALLYKSTRKVVFCFDGDRAGRSAAWRALEQALPEVHGDRECVFMFLPDGHDPDTLVQEIGAEAFRERIGQAQTLSAFLLGELSKQTNLGTLDGRAKLASLAKPHLDKLRPGPLQTLMIDELARLTRLRREDLQAAAPAAAEEAPAAYSAPRKSAPPRIEPGGSRPVRRALQLLLERPDMADSVDQLELLASADVHGIAALVEALDFFHENQGANAGQLLEYWRGTPKATALEQLMRQEVQLDDAAIEREFTDVIHHLRRRALKTRRDHLLAEAQIRSLSQAELAEASELTRQLSSRPAV</sequence>
<dbReference type="GO" id="GO:0003899">
    <property type="term" value="F:DNA-directed RNA polymerase activity"/>
    <property type="evidence" value="ECO:0007669"/>
    <property type="project" value="UniProtKB-UniRule"/>
</dbReference>
<evidence type="ECO:0000256" key="11">
    <source>
        <dbReference type="ARBA" id="ARBA00023163"/>
    </source>
</evidence>
<dbReference type="Gene3D" id="1.10.860.10">
    <property type="entry name" value="DNAb Helicase, Chain A"/>
    <property type="match status" value="1"/>
</dbReference>
<dbReference type="Gene3D" id="1.20.50.20">
    <property type="entry name" value="DnaG, RNA polymerase domain, helical bundle"/>
    <property type="match status" value="1"/>
</dbReference>
<keyword evidence="7" id="KW-0863">Zinc-finger</keyword>
<keyword evidence="8 13" id="KW-0862">Zinc</keyword>
<feature type="domain" description="Toprim" evidence="15">
    <location>
        <begin position="251"/>
        <end position="333"/>
    </location>
</feature>
<evidence type="ECO:0000256" key="12">
    <source>
        <dbReference type="HAMAP-Rule" id="MF_00974"/>
    </source>
</evidence>
<dbReference type="Pfam" id="PF01807">
    <property type="entry name" value="Zn_ribbon_DnaG"/>
    <property type="match status" value="1"/>
</dbReference>
<dbReference type="InterPro" id="IPR013173">
    <property type="entry name" value="DNA_primase_DnaG_DnaB-bd_dom"/>
</dbReference>
<feature type="region of interest" description="Disordered" evidence="14">
    <location>
        <begin position="424"/>
        <end position="449"/>
    </location>
</feature>
<dbReference type="PATRIC" id="fig|1172194.4.peg.1909"/>
<dbReference type="Pfam" id="PF10410">
    <property type="entry name" value="DnaB_bind"/>
    <property type="match status" value="1"/>
</dbReference>
<evidence type="ECO:0000256" key="7">
    <source>
        <dbReference type="ARBA" id="ARBA00022771"/>
    </source>
</evidence>
<dbReference type="Gene3D" id="3.40.1360.10">
    <property type="match status" value="1"/>
</dbReference>
<dbReference type="EC" id="2.7.7.101" evidence="12"/>
<keyword evidence="1 12" id="KW-0240">DNA-directed RNA polymerase</keyword>
<dbReference type="Gene3D" id="3.90.980.10">
    <property type="entry name" value="DNA primase, catalytic core, N-terminal domain"/>
    <property type="match status" value="1"/>
</dbReference>
<dbReference type="NCBIfam" id="TIGR01391">
    <property type="entry name" value="dnaG"/>
    <property type="match status" value="1"/>
</dbReference>
<dbReference type="FunFam" id="3.90.980.10:FF:000001">
    <property type="entry name" value="DNA primase"/>
    <property type="match status" value="1"/>
</dbReference>
<dbReference type="SMART" id="SM00766">
    <property type="entry name" value="DnaG_DnaB_bind"/>
    <property type="match status" value="1"/>
</dbReference>
<dbReference type="Pfam" id="PF13155">
    <property type="entry name" value="Toprim_2"/>
    <property type="match status" value="1"/>
</dbReference>
<protein>
    <recommendedName>
        <fullName evidence="12 13">DNA primase</fullName>
        <ecNumber evidence="12">2.7.7.101</ecNumber>
    </recommendedName>
</protein>
<keyword evidence="9" id="KW-0460">Magnesium</keyword>
<comment type="caution">
    <text evidence="16">The sequence shown here is derived from an EMBL/GenBank/DDBJ whole genome shotgun (WGS) entry which is preliminary data.</text>
</comment>
<dbReference type="InterPro" id="IPR036977">
    <property type="entry name" value="DNA_primase_Znf_CHC2"/>
</dbReference>
<comment type="catalytic activity">
    <reaction evidence="12">
        <text>ssDNA + n NTP = ssDNA/pppN(pN)n-1 hybrid + (n-1) diphosphate.</text>
        <dbReference type="EC" id="2.7.7.101"/>
    </reaction>
</comment>
<keyword evidence="6 13" id="KW-0479">Metal-binding</keyword>
<dbReference type="GO" id="GO:0000428">
    <property type="term" value="C:DNA-directed RNA polymerase complex"/>
    <property type="evidence" value="ECO:0007669"/>
    <property type="project" value="UniProtKB-KW"/>
</dbReference>
<dbReference type="FunFam" id="3.90.580.10:FF:000001">
    <property type="entry name" value="DNA primase"/>
    <property type="match status" value="1"/>
</dbReference>
<dbReference type="Gene3D" id="3.90.580.10">
    <property type="entry name" value="Zinc finger, CHC2-type domain"/>
    <property type="match status" value="1"/>
</dbReference>
<evidence type="ECO:0000313" key="16">
    <source>
        <dbReference type="EMBL" id="EIT71833.1"/>
    </source>
</evidence>
<dbReference type="InterPro" id="IPR006171">
    <property type="entry name" value="TOPRIM_dom"/>
</dbReference>
<dbReference type="CDD" id="cd03364">
    <property type="entry name" value="TOPRIM_DnaG_primases"/>
    <property type="match status" value="1"/>
</dbReference>
<keyword evidence="5 12" id="KW-0235">DNA replication</keyword>
<dbReference type="InterPro" id="IPR013264">
    <property type="entry name" value="DNAG_N"/>
</dbReference>
<evidence type="ECO:0000256" key="14">
    <source>
        <dbReference type="SAM" id="MobiDB-lite"/>
    </source>
</evidence>
<dbReference type="STRING" id="1172194.WQQ_19700"/>
<dbReference type="InterPro" id="IPR019475">
    <property type="entry name" value="DNA_primase_DnaB-bd"/>
</dbReference>
<evidence type="ECO:0000256" key="13">
    <source>
        <dbReference type="PIRNR" id="PIRNR002811"/>
    </source>
</evidence>
<evidence type="ECO:0000256" key="10">
    <source>
        <dbReference type="ARBA" id="ARBA00023125"/>
    </source>
</evidence>
<dbReference type="InterPro" id="IPR037068">
    <property type="entry name" value="DNA_primase_core_N_sf"/>
</dbReference>
<dbReference type="GO" id="GO:0008270">
    <property type="term" value="F:zinc ion binding"/>
    <property type="evidence" value="ECO:0007669"/>
    <property type="project" value="UniProtKB-KW"/>
</dbReference>
<dbReference type="InterPro" id="IPR034151">
    <property type="entry name" value="TOPRIM_DnaG_bac"/>
</dbReference>
<comment type="subunit">
    <text evidence="12">Monomer. Interacts with DnaB.</text>
</comment>
<dbReference type="SUPFAM" id="SSF117023">
    <property type="entry name" value="DNA primase DnaG, C-terminal domain"/>
    <property type="match status" value="1"/>
</dbReference>
<keyword evidence="2 12" id="KW-0639">Primosome</keyword>
<dbReference type="SUPFAM" id="SSF57783">
    <property type="entry name" value="Zinc beta-ribbon"/>
    <property type="match status" value="1"/>
</dbReference>
<dbReference type="PANTHER" id="PTHR30313">
    <property type="entry name" value="DNA PRIMASE"/>
    <property type="match status" value="1"/>
</dbReference>
<keyword evidence="10 12" id="KW-0238">DNA-binding</keyword>
<dbReference type="InterPro" id="IPR050219">
    <property type="entry name" value="DnaG_primase"/>
</dbReference>
<dbReference type="InterPro" id="IPR002694">
    <property type="entry name" value="Znf_CHC2"/>
</dbReference>
<dbReference type="InterPro" id="IPR030846">
    <property type="entry name" value="DnaG_bac"/>
</dbReference>
<dbReference type="SMART" id="SM00400">
    <property type="entry name" value="ZnF_CHCC"/>
    <property type="match status" value="1"/>
</dbReference>
<evidence type="ECO:0000256" key="9">
    <source>
        <dbReference type="ARBA" id="ARBA00022842"/>
    </source>
</evidence>
<dbReference type="PROSITE" id="PS50880">
    <property type="entry name" value="TOPRIM"/>
    <property type="match status" value="1"/>
</dbReference>
<dbReference type="AlphaFoldDB" id="I8TDQ2"/>